<dbReference type="InterPro" id="IPR019775">
    <property type="entry name" value="WD40_repeat_CS"/>
</dbReference>
<sequence>MHALYPHLKGKTSLAYSKCGKYVFTAGENMLLRRFITGSKDEPDVYDLEYQTGRSVATSGSKFAVAYDNGSADLFDVESFSKIGTLVRTSLPLHSVTFSKDGEWLSVVGDDCCKVIRTLDIADIKNVRADDVRHISFNPKRAMVIAASCLDGSVRIFDLIKDRCIATLESIVPTVKELDDEKSTAAVWSPDGHNLALPTKTFEIVIISSANWLVQTRLAEEGHSNSITAMQFSPNGRYLASAARDSKVLIWDVLEKKVVQKFDIHDVIEIDWHPFLNEIGFTTNKGQLYTGTALPEDLPAPFGDVIEQAFESGIEAEKPADISMDRAINLGLGSDSGEKDLSDEDLFVSDDSDNDRSRKSHRRGSFHSQIQNKRPRLDLNISNTSGTQAPFQSGATPWINQKRYLCMSPLGYVWTVRQSTDHHTTTICFFDQSIHRELHFHDNDMFDLASLSSQACLFANSRTGKFALRFHSSITDNWEVQLDLKLDLGITAVCLSSDVAVIFTKSGFMRCYALYGTPLNVTKVGGGSGSVICCAAFQNEVIYVQQQGSNCYTYTFEDIALSTYHQKADSMEITPNNNLKSLFFNEDGDPCFMDSKHILCTLVHSRVPNQARWVPIFSDPNPDPEINTTYWPLGILDSKLLCIPMRGQKVYPSIPLPLTDEFELFTPGLEGYESQHILNKASLLQLQDRVKVEKGEDDSKDIELLELVEDQIIENDKLLLRQFQSACEHQRINKCLQIAELIQSDEPLRAAAKLAAAYNLSHVAELILETLD</sequence>
<dbReference type="GO" id="GO:0003682">
    <property type="term" value="F:chromatin binding"/>
    <property type="evidence" value="ECO:0007669"/>
    <property type="project" value="TreeGrafter"/>
</dbReference>
<evidence type="ECO:0000256" key="6">
    <source>
        <dbReference type="SAM" id="MobiDB-lite"/>
    </source>
</evidence>
<dbReference type="Pfam" id="PF12341">
    <property type="entry name" value="Mcl1_mid"/>
    <property type="match status" value="1"/>
</dbReference>
<evidence type="ECO:0000256" key="3">
    <source>
        <dbReference type="ARBA" id="ARBA00022737"/>
    </source>
</evidence>
<evidence type="ECO:0000256" key="4">
    <source>
        <dbReference type="ARBA" id="ARBA00023242"/>
    </source>
</evidence>
<dbReference type="Pfam" id="PF20946">
    <property type="entry name" value="Ctf4_C"/>
    <property type="match status" value="1"/>
</dbReference>
<keyword evidence="2 5" id="KW-0853">WD repeat</keyword>
<feature type="domain" description="WDHD1 first WD40" evidence="9">
    <location>
        <begin position="5"/>
        <end position="288"/>
    </location>
</feature>
<evidence type="ECO:0000256" key="5">
    <source>
        <dbReference type="PROSITE-ProRule" id="PRU00221"/>
    </source>
</evidence>
<dbReference type="PROSITE" id="PS50294">
    <property type="entry name" value="WD_REPEATS_REGION"/>
    <property type="match status" value="1"/>
</dbReference>
<reference evidence="10 11" key="1">
    <citation type="journal article" date="2023" name="Elife">
        <title>Identification of key yeast species and microbe-microbe interactions impacting larval growth of Drosophila in the wild.</title>
        <authorList>
            <person name="Mure A."/>
            <person name="Sugiura Y."/>
            <person name="Maeda R."/>
            <person name="Honda K."/>
            <person name="Sakurai N."/>
            <person name="Takahashi Y."/>
            <person name="Watada M."/>
            <person name="Katoh T."/>
            <person name="Gotoh A."/>
            <person name="Gotoh Y."/>
            <person name="Taniguchi I."/>
            <person name="Nakamura K."/>
            <person name="Hayashi T."/>
            <person name="Katayama T."/>
            <person name="Uemura T."/>
            <person name="Hattori Y."/>
        </authorList>
    </citation>
    <scope>NUCLEOTIDE SEQUENCE [LARGE SCALE GENOMIC DNA]</scope>
    <source>
        <strain evidence="10 11">SB-73</strain>
    </source>
</reference>
<dbReference type="PANTHER" id="PTHR19932:SF10">
    <property type="entry name" value="WD REPEAT AND HMG-BOX DNA-BINDING PROTEIN 1"/>
    <property type="match status" value="1"/>
</dbReference>
<dbReference type="InterPro" id="IPR036322">
    <property type="entry name" value="WD40_repeat_dom_sf"/>
</dbReference>
<dbReference type="Gene3D" id="2.130.10.10">
    <property type="entry name" value="YVTN repeat-like/Quinoprotein amine dehydrogenase"/>
    <property type="match status" value="2"/>
</dbReference>
<evidence type="ECO:0000259" key="9">
    <source>
        <dbReference type="Pfam" id="PF24817"/>
    </source>
</evidence>
<feature type="region of interest" description="Disordered" evidence="6">
    <location>
        <begin position="341"/>
        <end position="371"/>
    </location>
</feature>
<feature type="compositionally biased region" description="Acidic residues" evidence="6">
    <location>
        <begin position="341"/>
        <end position="353"/>
    </location>
</feature>
<evidence type="ECO:0000259" key="7">
    <source>
        <dbReference type="Pfam" id="PF12341"/>
    </source>
</evidence>
<keyword evidence="4" id="KW-0539">Nucleus</keyword>
<dbReference type="GO" id="GO:0000278">
    <property type="term" value="P:mitotic cell cycle"/>
    <property type="evidence" value="ECO:0007669"/>
    <property type="project" value="TreeGrafter"/>
</dbReference>
<dbReference type="InterPro" id="IPR022100">
    <property type="entry name" value="WDHD1/CFT4_beta-prop_2nd"/>
</dbReference>
<evidence type="ECO:0000256" key="2">
    <source>
        <dbReference type="ARBA" id="ARBA00022574"/>
    </source>
</evidence>
<evidence type="ECO:0000313" key="10">
    <source>
        <dbReference type="EMBL" id="GMM51144.1"/>
    </source>
</evidence>
<dbReference type="InterPro" id="IPR057646">
    <property type="entry name" value="WD40_WDHD1_1st"/>
</dbReference>
<dbReference type="InterPro" id="IPR001680">
    <property type="entry name" value="WD40_rpt"/>
</dbReference>
<comment type="subcellular location">
    <subcellularLocation>
        <location evidence="1">Nucleus</location>
    </subcellularLocation>
</comment>
<feature type="domain" description="WDHD1/CFT4 helical bundle" evidence="8">
    <location>
        <begin position="686"/>
        <end position="767"/>
    </location>
</feature>
<dbReference type="AlphaFoldDB" id="A0AAV5RHT6"/>
<dbReference type="SMART" id="SM00320">
    <property type="entry name" value="WD40"/>
    <property type="match status" value="3"/>
</dbReference>
<evidence type="ECO:0000256" key="1">
    <source>
        <dbReference type="ARBA" id="ARBA00004123"/>
    </source>
</evidence>
<keyword evidence="11" id="KW-1185">Reference proteome</keyword>
<feature type="repeat" description="WD" evidence="5">
    <location>
        <begin position="220"/>
        <end position="261"/>
    </location>
</feature>
<dbReference type="GO" id="GO:0006261">
    <property type="term" value="P:DNA-templated DNA replication"/>
    <property type="evidence" value="ECO:0007669"/>
    <property type="project" value="TreeGrafter"/>
</dbReference>
<feature type="domain" description="WDHD1/CFT4 second beta-propeller" evidence="7">
    <location>
        <begin position="390"/>
        <end position="667"/>
    </location>
</feature>
<comment type="caution">
    <text evidence="10">The sequence shown here is derived from an EMBL/GenBank/DDBJ whole genome shotgun (WGS) entry which is preliminary data.</text>
</comment>
<dbReference type="InterPro" id="IPR048591">
    <property type="entry name" value="WDHD1/CFT4_hel"/>
</dbReference>
<accession>A0AAV5RHT6</accession>
<name>A0AAV5RHT6_STABA</name>
<evidence type="ECO:0000313" key="11">
    <source>
        <dbReference type="Proteomes" id="UP001362899"/>
    </source>
</evidence>
<dbReference type="PROSITE" id="PS50082">
    <property type="entry name" value="WD_REPEATS_2"/>
    <property type="match status" value="1"/>
</dbReference>
<keyword evidence="3" id="KW-0677">Repeat</keyword>
<dbReference type="Proteomes" id="UP001362899">
    <property type="component" value="Unassembled WGS sequence"/>
</dbReference>
<dbReference type="SUPFAM" id="SSF50978">
    <property type="entry name" value="WD40 repeat-like"/>
    <property type="match status" value="1"/>
</dbReference>
<proteinExistence type="predicted"/>
<dbReference type="InterPro" id="IPR015943">
    <property type="entry name" value="WD40/YVTN_repeat-like_dom_sf"/>
</dbReference>
<organism evidence="10 11">
    <name type="scientific">Starmerella bacillaris</name>
    <name type="common">Yeast</name>
    <name type="synonym">Candida zemplinina</name>
    <dbReference type="NCBI Taxonomy" id="1247836"/>
    <lineage>
        <taxon>Eukaryota</taxon>
        <taxon>Fungi</taxon>
        <taxon>Dikarya</taxon>
        <taxon>Ascomycota</taxon>
        <taxon>Saccharomycotina</taxon>
        <taxon>Dipodascomycetes</taxon>
        <taxon>Dipodascales</taxon>
        <taxon>Trichomonascaceae</taxon>
        <taxon>Starmerella</taxon>
    </lineage>
</organism>
<protein>
    <submittedName>
        <fullName evidence="10">Chromatin-binding protein</fullName>
    </submittedName>
</protein>
<dbReference type="Pfam" id="PF24817">
    <property type="entry name" value="WD40_WDHD1_1st"/>
    <property type="match status" value="1"/>
</dbReference>
<dbReference type="GO" id="GO:0006281">
    <property type="term" value="P:DNA repair"/>
    <property type="evidence" value="ECO:0007669"/>
    <property type="project" value="TreeGrafter"/>
</dbReference>
<gene>
    <name evidence="10" type="ORF">DASB73_021020</name>
</gene>
<dbReference type="PANTHER" id="PTHR19932">
    <property type="entry name" value="WD REPEAT AND HMG-BOX DNA BINDING PROTEIN"/>
    <property type="match status" value="1"/>
</dbReference>
<dbReference type="PROSITE" id="PS00678">
    <property type="entry name" value="WD_REPEATS_1"/>
    <property type="match status" value="1"/>
</dbReference>
<dbReference type="GO" id="GO:0043596">
    <property type="term" value="C:nuclear replication fork"/>
    <property type="evidence" value="ECO:0007669"/>
    <property type="project" value="TreeGrafter"/>
</dbReference>
<evidence type="ECO:0000259" key="8">
    <source>
        <dbReference type="Pfam" id="PF20946"/>
    </source>
</evidence>
<dbReference type="EMBL" id="BTGC01000003">
    <property type="protein sequence ID" value="GMM51144.1"/>
    <property type="molecule type" value="Genomic_DNA"/>
</dbReference>